<dbReference type="InterPro" id="IPR014284">
    <property type="entry name" value="RNA_pol_sigma-70_dom"/>
</dbReference>
<name>A0A4R3VT51_9GAMM</name>
<protein>
    <submittedName>
        <fullName evidence="7">RNA polymerase sigma-70 factor (ECF subfamily)</fullName>
    </submittedName>
</protein>
<dbReference type="SUPFAM" id="SSF88659">
    <property type="entry name" value="Sigma3 and sigma4 domains of RNA polymerase sigma factors"/>
    <property type="match status" value="1"/>
</dbReference>
<dbReference type="Pfam" id="PF04542">
    <property type="entry name" value="Sigma70_r2"/>
    <property type="match status" value="1"/>
</dbReference>
<sequence>MLFNHYAERLERYLNHKLRDPHVAADLVQESFLRLAQRLEQDDDVEDKKAYLYKTANHLLLDYVRHQRRWQLAATDDAATTLEALPDMAAQPDRTTIARQELERLADVLATLPERTQQIFRLHRFEHMTQAHIARQLDISLSTVEKHLALALHTMMAIRLS</sequence>
<evidence type="ECO:0000256" key="4">
    <source>
        <dbReference type="ARBA" id="ARBA00023163"/>
    </source>
</evidence>
<dbReference type="InterPro" id="IPR013324">
    <property type="entry name" value="RNA_pol_sigma_r3/r4-like"/>
</dbReference>
<dbReference type="Gene3D" id="1.10.10.10">
    <property type="entry name" value="Winged helix-like DNA-binding domain superfamily/Winged helix DNA-binding domain"/>
    <property type="match status" value="1"/>
</dbReference>
<dbReference type="InterPro" id="IPR013325">
    <property type="entry name" value="RNA_pol_sigma_r2"/>
</dbReference>
<gene>
    <name evidence="7" type="ORF">EDC54_101585</name>
</gene>
<feature type="domain" description="RNA polymerase sigma factor 70 region 4 type 2" evidence="6">
    <location>
        <begin position="103"/>
        <end position="152"/>
    </location>
</feature>
<evidence type="ECO:0000313" key="8">
    <source>
        <dbReference type="Proteomes" id="UP000295433"/>
    </source>
</evidence>
<dbReference type="PANTHER" id="PTHR43133">
    <property type="entry name" value="RNA POLYMERASE ECF-TYPE SIGMA FACTO"/>
    <property type="match status" value="1"/>
</dbReference>
<organism evidence="7 8">
    <name type="scientific">Samsonia erythrinae</name>
    <dbReference type="NCBI Taxonomy" id="160434"/>
    <lineage>
        <taxon>Bacteria</taxon>
        <taxon>Pseudomonadati</taxon>
        <taxon>Pseudomonadota</taxon>
        <taxon>Gammaproteobacteria</taxon>
        <taxon>Enterobacterales</taxon>
        <taxon>Pectobacteriaceae</taxon>
        <taxon>Samsonia</taxon>
    </lineage>
</organism>
<dbReference type="AlphaFoldDB" id="A0A4R3VT51"/>
<dbReference type="EMBL" id="SMBY01000001">
    <property type="protein sequence ID" value="TCV09061.1"/>
    <property type="molecule type" value="Genomic_DNA"/>
</dbReference>
<dbReference type="PANTHER" id="PTHR43133:SF63">
    <property type="entry name" value="RNA POLYMERASE SIGMA FACTOR FECI-RELATED"/>
    <property type="match status" value="1"/>
</dbReference>
<dbReference type="GO" id="GO:0006352">
    <property type="term" value="P:DNA-templated transcription initiation"/>
    <property type="evidence" value="ECO:0007669"/>
    <property type="project" value="InterPro"/>
</dbReference>
<dbReference type="InterPro" id="IPR036388">
    <property type="entry name" value="WH-like_DNA-bd_sf"/>
</dbReference>
<keyword evidence="3" id="KW-0731">Sigma factor</keyword>
<dbReference type="GO" id="GO:0016987">
    <property type="term" value="F:sigma factor activity"/>
    <property type="evidence" value="ECO:0007669"/>
    <property type="project" value="UniProtKB-KW"/>
</dbReference>
<evidence type="ECO:0000259" key="5">
    <source>
        <dbReference type="Pfam" id="PF04542"/>
    </source>
</evidence>
<dbReference type="InterPro" id="IPR039425">
    <property type="entry name" value="RNA_pol_sigma-70-like"/>
</dbReference>
<dbReference type="Proteomes" id="UP000295433">
    <property type="component" value="Unassembled WGS sequence"/>
</dbReference>
<dbReference type="NCBIfam" id="TIGR02937">
    <property type="entry name" value="sigma70-ECF"/>
    <property type="match status" value="1"/>
</dbReference>
<keyword evidence="4" id="KW-0804">Transcription</keyword>
<accession>A0A4R3VT51</accession>
<comment type="caution">
    <text evidence="7">The sequence shown here is derived from an EMBL/GenBank/DDBJ whole genome shotgun (WGS) entry which is preliminary data.</text>
</comment>
<dbReference type="GO" id="GO:0003677">
    <property type="term" value="F:DNA binding"/>
    <property type="evidence" value="ECO:0007669"/>
    <property type="project" value="InterPro"/>
</dbReference>
<dbReference type="Pfam" id="PF08281">
    <property type="entry name" value="Sigma70_r4_2"/>
    <property type="match status" value="1"/>
</dbReference>
<evidence type="ECO:0000313" key="7">
    <source>
        <dbReference type="EMBL" id="TCV09061.1"/>
    </source>
</evidence>
<keyword evidence="8" id="KW-1185">Reference proteome</keyword>
<dbReference type="InterPro" id="IPR007627">
    <property type="entry name" value="RNA_pol_sigma70_r2"/>
</dbReference>
<proteinExistence type="inferred from homology"/>
<evidence type="ECO:0000259" key="6">
    <source>
        <dbReference type="Pfam" id="PF08281"/>
    </source>
</evidence>
<evidence type="ECO:0000256" key="3">
    <source>
        <dbReference type="ARBA" id="ARBA00023082"/>
    </source>
</evidence>
<keyword evidence="2" id="KW-0805">Transcription regulation</keyword>
<comment type="similarity">
    <text evidence="1">Belongs to the sigma-70 factor family. ECF subfamily.</text>
</comment>
<dbReference type="SUPFAM" id="SSF88946">
    <property type="entry name" value="Sigma2 domain of RNA polymerase sigma factors"/>
    <property type="match status" value="1"/>
</dbReference>
<evidence type="ECO:0000256" key="2">
    <source>
        <dbReference type="ARBA" id="ARBA00023015"/>
    </source>
</evidence>
<dbReference type="CDD" id="cd06171">
    <property type="entry name" value="Sigma70_r4"/>
    <property type="match status" value="1"/>
</dbReference>
<dbReference type="Gene3D" id="1.10.1740.10">
    <property type="match status" value="1"/>
</dbReference>
<feature type="domain" description="RNA polymerase sigma-70 region 2" evidence="5">
    <location>
        <begin position="2"/>
        <end position="69"/>
    </location>
</feature>
<dbReference type="InterPro" id="IPR013249">
    <property type="entry name" value="RNA_pol_sigma70_r4_t2"/>
</dbReference>
<evidence type="ECO:0000256" key="1">
    <source>
        <dbReference type="ARBA" id="ARBA00010641"/>
    </source>
</evidence>
<reference evidence="7 8" key="1">
    <citation type="submission" date="2019-03" db="EMBL/GenBank/DDBJ databases">
        <title>Genomic Encyclopedia of Type Strains, Phase IV (KMG-IV): sequencing the most valuable type-strain genomes for metagenomic binning, comparative biology and taxonomic classification.</title>
        <authorList>
            <person name="Goeker M."/>
        </authorList>
    </citation>
    <scope>NUCLEOTIDE SEQUENCE [LARGE SCALE GENOMIC DNA]</scope>
    <source>
        <strain evidence="7 8">DSM 16730</strain>
    </source>
</reference>